<keyword evidence="7 13" id="KW-0479">Metal-binding</keyword>
<dbReference type="EMBL" id="CP092623">
    <property type="protein sequence ID" value="UMM31131.1"/>
    <property type="molecule type" value="Genomic_DNA"/>
</dbReference>
<evidence type="ECO:0000256" key="9">
    <source>
        <dbReference type="ARBA" id="ARBA00023004"/>
    </source>
</evidence>
<evidence type="ECO:0000256" key="6">
    <source>
        <dbReference type="ARBA" id="ARBA00022490"/>
    </source>
</evidence>
<gene>
    <name evidence="15" type="ORF">L5515_012733</name>
</gene>
<dbReference type="GO" id="GO:0005506">
    <property type="term" value="F:iron ion binding"/>
    <property type="evidence" value="ECO:0007669"/>
    <property type="project" value="InterPro"/>
</dbReference>
<feature type="binding site" evidence="12">
    <location>
        <begin position="404"/>
        <end position="405"/>
    </location>
    <ligand>
        <name>substrate</name>
    </ligand>
</feature>
<keyword evidence="6" id="KW-0963">Cytoplasm</keyword>
<feature type="chain" id="PRO_5042061051" description="Inositol oxygenase" evidence="14">
    <location>
        <begin position="23"/>
        <end position="548"/>
    </location>
</feature>
<feature type="binding site" evidence="12">
    <location>
        <position position="289"/>
    </location>
    <ligand>
        <name>substrate</name>
    </ligand>
</feature>
<keyword evidence="9 13" id="KW-0408">Iron</keyword>
<dbReference type="GO" id="GO:0050113">
    <property type="term" value="F:inositol oxygenase activity"/>
    <property type="evidence" value="ECO:0007669"/>
    <property type="project" value="UniProtKB-EC"/>
</dbReference>
<dbReference type="SUPFAM" id="SSF109604">
    <property type="entry name" value="HD-domain/PDEase-like"/>
    <property type="match status" value="1"/>
</dbReference>
<organism evidence="15 16">
    <name type="scientific">Caenorhabditis briggsae</name>
    <dbReference type="NCBI Taxonomy" id="6238"/>
    <lineage>
        <taxon>Eukaryota</taxon>
        <taxon>Metazoa</taxon>
        <taxon>Ecdysozoa</taxon>
        <taxon>Nematoda</taxon>
        <taxon>Chromadorea</taxon>
        <taxon>Rhabditida</taxon>
        <taxon>Rhabditina</taxon>
        <taxon>Rhabditomorpha</taxon>
        <taxon>Rhabditoidea</taxon>
        <taxon>Rhabditidae</taxon>
        <taxon>Peloderinae</taxon>
        <taxon>Caenorhabditis</taxon>
    </lineage>
</organism>
<keyword evidence="8" id="KW-0560">Oxidoreductase</keyword>
<feature type="binding site" evidence="12">
    <location>
        <begin position="483"/>
        <end position="484"/>
    </location>
    <ligand>
        <name>substrate</name>
    </ligand>
</feature>
<dbReference type="Proteomes" id="UP000829354">
    <property type="component" value="Chromosome IV"/>
</dbReference>
<feature type="binding site" evidence="13">
    <location>
        <position position="483"/>
    </location>
    <ligand>
        <name>Fe cation</name>
        <dbReference type="ChEBI" id="CHEBI:24875"/>
        <label>1</label>
    </ligand>
</feature>
<sequence>MKRFMSYLIVCGTVLTTPTATGSLTPLIPSKDDDTLLVIVPANFTGFLYITEIENINVYGLPQDSTVINFQPGTNLFFNLDFQAQTFIQKIPVAKNVIISETVSFIGVTGVPEGNGTLFFNSSSIPGLTTYNQLELDMEIFNFQSNGIDVKYEVSYGLRQGIDINYSGLWMTRSYPIWPDYQAKEYGILNNQNDPITLSMMCRFPIHTNFYTVNITLINADKSIQPPIILNSTLDIFVKSVSAFSGIKIEGGGPYSIQYELWDPLATTGAQKMKLEKNVSYESDGKTYRLYDVTAEDPIQVRVRNHYYTQHQNQTVQFVEEMHKKWLNFDHAKMPILGCLDMLATFLDESDPDVDEANLIHAYQTAEKIRENHPDKPWMHLAGLIHDLGKIMSVWGEHQWAVTGDTYPVGCAPAESIVYGKASFQGNPDVDHEVYGTPMGKYQEKCGLENLMMTWSHDEYMYQVLVNHGSTLPDEALYAIRFHSFYPYHSHNDYLQFQNERDIQMKPAIMMLNECDLYSKNDETPDIAALKPYYQSLIDQYVPGVVNW</sequence>
<feature type="binding site" evidence="13">
    <location>
        <position position="361"/>
    </location>
    <ligand>
        <name>Fe cation</name>
        <dbReference type="ChEBI" id="CHEBI:24875"/>
        <label>1</label>
    </ligand>
</feature>
<evidence type="ECO:0000256" key="7">
    <source>
        <dbReference type="ARBA" id="ARBA00022723"/>
    </source>
</evidence>
<keyword evidence="14" id="KW-0732">Signal</keyword>
<dbReference type="EC" id="1.13.99.1" evidence="4"/>
<comment type="similarity">
    <text evidence="3">Belongs to the myo-inositol oxygenase family.</text>
</comment>
<protein>
    <recommendedName>
        <fullName evidence="5">Inositol oxygenase</fullName>
        <ecNumber evidence="4">1.13.99.1</ecNumber>
    </recommendedName>
    <alternativeName>
        <fullName evidence="10">Myo-inositol oxygenase</fullName>
    </alternativeName>
</protein>
<reference evidence="15 16" key="1">
    <citation type="submission" date="2022-04" db="EMBL/GenBank/DDBJ databases">
        <title>Chromosome-level reference genomes for two strains of Caenorhabditis briggsae: an improved platform for comparative genomics.</title>
        <authorList>
            <person name="Stevens L."/>
            <person name="Andersen E."/>
        </authorList>
    </citation>
    <scope>NUCLEOTIDE SEQUENCE [LARGE SCALE GENOMIC DNA]</scope>
    <source>
        <strain evidence="15">VX34</strain>
        <tissue evidence="15">Whole-organism</tissue>
    </source>
</reference>
<name>A0AAE9JIS4_CAEBR</name>
<feature type="binding site" evidence="12">
    <location>
        <begin position="348"/>
        <end position="350"/>
    </location>
    <ligand>
        <name>substrate</name>
    </ligand>
</feature>
<evidence type="ECO:0000256" key="3">
    <source>
        <dbReference type="ARBA" id="ARBA00005286"/>
    </source>
</evidence>
<evidence type="ECO:0000256" key="4">
    <source>
        <dbReference type="ARBA" id="ARBA00011919"/>
    </source>
</evidence>
<evidence type="ECO:0000256" key="1">
    <source>
        <dbReference type="ARBA" id="ARBA00004496"/>
    </source>
</evidence>
<comment type="cofactor">
    <cofactor evidence="13">
        <name>Fe cation</name>
        <dbReference type="ChEBI" id="CHEBI:24875"/>
    </cofactor>
    <text evidence="13">Binds 2 iron ions per subunit.</text>
</comment>
<feature type="binding site" evidence="13">
    <location>
        <position position="516"/>
    </location>
    <ligand>
        <name>Fe cation</name>
        <dbReference type="ChEBI" id="CHEBI:24875"/>
        <label>1</label>
    </ligand>
</feature>
<dbReference type="PANTHER" id="PTHR12588:SF0">
    <property type="entry name" value="INOSITOL OXYGENASE"/>
    <property type="match status" value="1"/>
</dbReference>
<feature type="binding site" evidence="13">
    <location>
        <position position="387"/>
    </location>
    <ligand>
        <name>Fe cation</name>
        <dbReference type="ChEBI" id="CHEBI:24875"/>
        <label>1</label>
    </ligand>
</feature>
<dbReference type="Pfam" id="PF05153">
    <property type="entry name" value="MIOX"/>
    <property type="match status" value="1"/>
</dbReference>
<evidence type="ECO:0000256" key="8">
    <source>
        <dbReference type="ARBA" id="ARBA00023002"/>
    </source>
</evidence>
<feature type="binding site" evidence="13">
    <location>
        <position position="457"/>
    </location>
    <ligand>
        <name>Fe cation</name>
        <dbReference type="ChEBI" id="CHEBI:24875"/>
        <label>1</label>
    </ligand>
</feature>
<proteinExistence type="inferred from homology"/>
<dbReference type="GO" id="GO:0005737">
    <property type="term" value="C:cytoplasm"/>
    <property type="evidence" value="ECO:0007669"/>
    <property type="project" value="UniProtKB-SubCell"/>
</dbReference>
<feature type="signal peptide" evidence="14">
    <location>
        <begin position="1"/>
        <end position="22"/>
    </location>
</feature>
<accession>A0AAE9JIS4</accession>
<evidence type="ECO:0000256" key="2">
    <source>
        <dbReference type="ARBA" id="ARBA00005167"/>
    </source>
</evidence>
<keyword evidence="16" id="KW-1185">Reference proteome</keyword>
<evidence type="ECO:0000256" key="5">
    <source>
        <dbReference type="ARBA" id="ARBA00019269"/>
    </source>
</evidence>
<comment type="subcellular location">
    <subcellularLocation>
        <location evidence="1">Cytoplasm</location>
    </subcellularLocation>
</comment>
<evidence type="ECO:0000313" key="15">
    <source>
        <dbReference type="EMBL" id="UMM31131.1"/>
    </source>
</evidence>
<dbReference type="InterPro" id="IPR007828">
    <property type="entry name" value="Inositol_oxygenase"/>
</dbReference>
<feature type="binding site" evidence="12">
    <location>
        <position position="390"/>
    </location>
    <ligand>
        <name>substrate</name>
    </ligand>
</feature>
<evidence type="ECO:0000256" key="14">
    <source>
        <dbReference type="SAM" id="SignalP"/>
    </source>
</evidence>
<feature type="binding site" evidence="13">
    <location>
        <position position="386"/>
    </location>
    <ligand>
        <name>Fe cation</name>
        <dbReference type="ChEBI" id="CHEBI:24875"/>
        <label>1</label>
    </ligand>
</feature>
<evidence type="ECO:0000313" key="16">
    <source>
        <dbReference type="Proteomes" id="UP000829354"/>
    </source>
</evidence>
<comment type="catalytic activity">
    <reaction evidence="11">
        <text>myo-inositol + O2 = D-glucuronate + H2O + H(+)</text>
        <dbReference type="Rhea" id="RHEA:23696"/>
        <dbReference type="ChEBI" id="CHEBI:15377"/>
        <dbReference type="ChEBI" id="CHEBI:15378"/>
        <dbReference type="ChEBI" id="CHEBI:15379"/>
        <dbReference type="ChEBI" id="CHEBI:17268"/>
        <dbReference type="ChEBI" id="CHEBI:58720"/>
        <dbReference type="EC" id="1.13.99.1"/>
    </reaction>
</comment>
<evidence type="ECO:0000256" key="11">
    <source>
        <dbReference type="ARBA" id="ARBA00048271"/>
    </source>
</evidence>
<evidence type="ECO:0000256" key="13">
    <source>
        <dbReference type="PIRSR" id="PIRSR607828-2"/>
    </source>
</evidence>
<dbReference type="AlphaFoldDB" id="A0AAE9JIS4"/>
<evidence type="ECO:0000256" key="10">
    <source>
        <dbReference type="ARBA" id="ARBA00029668"/>
    </source>
</evidence>
<dbReference type="GO" id="GO:0019310">
    <property type="term" value="P:inositol catabolic process"/>
    <property type="evidence" value="ECO:0007669"/>
    <property type="project" value="InterPro"/>
</dbReference>
<dbReference type="PANTHER" id="PTHR12588">
    <property type="entry name" value="MYOINOSITOL OXYGENASE"/>
    <property type="match status" value="1"/>
</dbReference>
<comment type="pathway">
    <text evidence="2">Polyol metabolism; myo-inositol degradation into D-glucuronate; D-glucuronate from myo-inositol: step 1/1.</text>
</comment>
<evidence type="ECO:0000256" key="12">
    <source>
        <dbReference type="PIRSR" id="PIRSR607828-1"/>
    </source>
</evidence>